<evidence type="ECO:0000313" key="3">
    <source>
        <dbReference type="Proteomes" id="UP000007102"/>
    </source>
</evidence>
<feature type="transmembrane region" description="Helical" evidence="1">
    <location>
        <begin position="98"/>
        <end position="116"/>
    </location>
</feature>
<keyword evidence="1" id="KW-0472">Membrane</keyword>
<dbReference type="InParanoid" id="F0S1W0"/>
<dbReference type="AlphaFoldDB" id="F0S1W0"/>
<keyword evidence="1" id="KW-0812">Transmembrane</keyword>
<sequence>MKEFDSFIKTLFSTLIFLFFVGFFLSGLFTGWNFKFLFSFVLGYFLMLLDYVLLARFSRKLPKHVALNYFPKSGFLWRYLLLTSILVGISLFTPIDFFAIICAVVLTNLGLLLSIAKNYKEWRGWNTEQ</sequence>
<gene>
    <name evidence="2" type="ordered locus">Dester_1410</name>
</gene>
<feature type="transmembrane region" description="Helical" evidence="1">
    <location>
        <begin position="75"/>
        <end position="92"/>
    </location>
</feature>
<dbReference type="STRING" id="868864.Dester_1410"/>
<dbReference type="eggNOG" id="ENOG50348KB">
    <property type="taxonomic scope" value="Bacteria"/>
</dbReference>
<dbReference type="HOGENOM" id="CLU_1958524_0_0_0"/>
<dbReference type="EMBL" id="CP002543">
    <property type="protein sequence ID" value="ADY74041.1"/>
    <property type="molecule type" value="Genomic_DNA"/>
</dbReference>
<dbReference type="OrthoDB" id="15417at2"/>
<evidence type="ECO:0000313" key="2">
    <source>
        <dbReference type="EMBL" id="ADY74041.1"/>
    </source>
</evidence>
<proteinExistence type="predicted"/>
<evidence type="ECO:0000256" key="1">
    <source>
        <dbReference type="SAM" id="Phobius"/>
    </source>
</evidence>
<keyword evidence="1" id="KW-1133">Transmembrane helix</keyword>
<dbReference type="RefSeq" id="WP_013638990.1">
    <property type="nucleotide sequence ID" value="NC_015185.1"/>
</dbReference>
<evidence type="ECO:0008006" key="4">
    <source>
        <dbReference type="Google" id="ProtNLM"/>
    </source>
</evidence>
<organism evidence="2 3">
    <name type="scientific">Desulfurobacterium thermolithotrophum (strain DSM 11699 / BSA)</name>
    <dbReference type="NCBI Taxonomy" id="868864"/>
    <lineage>
        <taxon>Bacteria</taxon>
        <taxon>Pseudomonadati</taxon>
        <taxon>Aquificota</taxon>
        <taxon>Aquificia</taxon>
        <taxon>Desulfurobacteriales</taxon>
        <taxon>Desulfurobacteriaceae</taxon>
        <taxon>Desulfurobacterium</taxon>
    </lineage>
</organism>
<feature type="transmembrane region" description="Helical" evidence="1">
    <location>
        <begin position="36"/>
        <end position="54"/>
    </location>
</feature>
<accession>F0S1W0</accession>
<keyword evidence="3" id="KW-1185">Reference proteome</keyword>
<reference evidence="3" key="2">
    <citation type="submission" date="2011-02" db="EMBL/GenBank/DDBJ databases">
        <title>The complete genome of Desulfurobacterium thermolithotrophum DSM 11699.</title>
        <authorList>
            <consortium name="US DOE Joint Genome Institute (JGI-PGF)"/>
            <person name="Lucas S."/>
            <person name="Copeland A."/>
            <person name="Lapidus A."/>
            <person name="Bruce D."/>
            <person name="Goodwin L."/>
            <person name="Pitluck S."/>
            <person name="Kyrpides N."/>
            <person name="Mavromatis K."/>
            <person name="Pagani I."/>
            <person name="Ivanova N."/>
            <person name="Mikhailova N."/>
            <person name="Daligault H."/>
            <person name="Detter J.C."/>
            <person name="Tapia R."/>
            <person name="Han C."/>
            <person name="Land M."/>
            <person name="Hauser L."/>
            <person name="Markowitz V."/>
            <person name="Cheng J.-F."/>
            <person name="Hugenholtz P."/>
            <person name="Woyke T."/>
            <person name="Wu D."/>
            <person name="Spring S."/>
            <person name="Brambilla E."/>
            <person name="Klenk H.-P."/>
            <person name="Eisen J.A."/>
        </authorList>
    </citation>
    <scope>NUCLEOTIDE SEQUENCE [LARGE SCALE GENOMIC DNA]</scope>
    <source>
        <strain evidence="3">DSM 11699 / BSA</strain>
    </source>
</reference>
<dbReference type="KEGG" id="dte:Dester_1410"/>
<name>F0S1W0_DESTD</name>
<feature type="transmembrane region" description="Helical" evidence="1">
    <location>
        <begin position="12"/>
        <end position="30"/>
    </location>
</feature>
<reference evidence="2 3" key="1">
    <citation type="journal article" date="2011" name="Stand. Genomic Sci.">
        <title>Complete genome sequence of the thermophilic sulfur-reducer Desulfurobacterium thermolithotrophum type strain (BSA(T)) from a deep-sea hydrothermal vent.</title>
        <authorList>
            <person name="Goker M."/>
            <person name="Daligault H."/>
            <person name="Mwirichia R."/>
            <person name="Lapidus A."/>
            <person name="Lucas S."/>
            <person name="Deshpande S."/>
            <person name="Pagani I."/>
            <person name="Tapia R."/>
            <person name="Cheng J.F."/>
            <person name="Goodwin L."/>
            <person name="Pitluck S."/>
            <person name="Liolios K."/>
            <person name="Ivanova N."/>
            <person name="Mavromatis K."/>
            <person name="Mikhailova N."/>
            <person name="Pati A."/>
            <person name="Chen A."/>
            <person name="Palaniappan K."/>
            <person name="Han C."/>
            <person name="Land M."/>
            <person name="Hauser L."/>
            <person name="Pan C."/>
            <person name="Brambilla E.M."/>
            <person name="Rohde M."/>
            <person name="Spring S."/>
            <person name="Sikorski J."/>
            <person name="Wirth R."/>
            <person name="Detter J.C."/>
            <person name="Woyke T."/>
            <person name="Bristow J."/>
            <person name="Eisen J.A."/>
            <person name="Markowitz V."/>
            <person name="Hugenholtz P."/>
            <person name="Kyrpides N.C."/>
            <person name="Klenk H.P."/>
        </authorList>
    </citation>
    <scope>NUCLEOTIDE SEQUENCE [LARGE SCALE GENOMIC DNA]</scope>
    <source>
        <strain evidence="3">DSM 11699 / BSA</strain>
    </source>
</reference>
<protein>
    <recommendedName>
        <fullName evidence="4">ATP synthase I</fullName>
    </recommendedName>
</protein>
<dbReference type="Proteomes" id="UP000007102">
    <property type="component" value="Chromosome"/>
</dbReference>